<feature type="domain" description="Flagellar motor switch protein FliG C-terminal" evidence="11">
    <location>
        <begin position="232"/>
        <end position="338"/>
    </location>
</feature>
<evidence type="ECO:0000259" key="13">
    <source>
        <dbReference type="Pfam" id="PF14842"/>
    </source>
</evidence>
<dbReference type="RefSeq" id="WP_176064496.1">
    <property type="nucleotide sequence ID" value="NZ_BJTG01000004.1"/>
</dbReference>
<keyword evidence="6" id="KW-0145">Chemotaxis</keyword>
<dbReference type="Pfam" id="PF14841">
    <property type="entry name" value="FliG_M"/>
    <property type="match status" value="1"/>
</dbReference>
<accession>A0A7I9VKT3</accession>
<keyword evidence="5" id="KW-1003">Cell membrane</keyword>
<dbReference type="InterPro" id="IPR011002">
    <property type="entry name" value="FliG_a-hlx"/>
</dbReference>
<organism evidence="14 15">
    <name type="scientific">Anaeromyxobacter diazotrophicus</name>
    <dbReference type="NCBI Taxonomy" id="2590199"/>
    <lineage>
        <taxon>Bacteria</taxon>
        <taxon>Pseudomonadati</taxon>
        <taxon>Myxococcota</taxon>
        <taxon>Myxococcia</taxon>
        <taxon>Myxococcales</taxon>
        <taxon>Cystobacterineae</taxon>
        <taxon>Anaeromyxobacteraceae</taxon>
        <taxon>Anaeromyxobacter</taxon>
    </lineage>
</organism>
<evidence type="ECO:0000256" key="3">
    <source>
        <dbReference type="ARBA" id="ARBA00010299"/>
    </source>
</evidence>
<evidence type="ECO:0000256" key="2">
    <source>
        <dbReference type="ARBA" id="ARBA00004413"/>
    </source>
</evidence>
<evidence type="ECO:0000256" key="9">
    <source>
        <dbReference type="ARBA" id="ARBA00023143"/>
    </source>
</evidence>
<dbReference type="GO" id="GO:0071973">
    <property type="term" value="P:bacterial-type flagellum-dependent cell motility"/>
    <property type="evidence" value="ECO:0007669"/>
    <property type="project" value="InterPro"/>
</dbReference>
<feature type="domain" description="Flagellar motor switch protein FliG middle" evidence="12">
    <location>
        <begin position="129"/>
        <end position="201"/>
    </location>
</feature>
<dbReference type="InterPro" id="IPR023087">
    <property type="entry name" value="Flg_Motor_Flig_C"/>
</dbReference>
<name>A0A7I9VKT3_9BACT</name>
<evidence type="ECO:0000256" key="7">
    <source>
        <dbReference type="ARBA" id="ARBA00022779"/>
    </source>
</evidence>
<comment type="similarity">
    <text evidence="3">Belongs to the FliG family.</text>
</comment>
<feature type="region of interest" description="Disordered" evidence="10">
    <location>
        <begin position="1"/>
        <end position="22"/>
    </location>
</feature>
<keyword evidence="8" id="KW-0472">Membrane</keyword>
<dbReference type="InterPro" id="IPR032779">
    <property type="entry name" value="FliG_M"/>
</dbReference>
<keyword evidence="14" id="KW-0966">Cell projection</keyword>
<evidence type="ECO:0000259" key="11">
    <source>
        <dbReference type="Pfam" id="PF01706"/>
    </source>
</evidence>
<dbReference type="EMBL" id="BJTG01000004">
    <property type="protein sequence ID" value="GEJ56995.1"/>
    <property type="molecule type" value="Genomic_DNA"/>
</dbReference>
<gene>
    <name evidence="14" type="ORF">AMYX_17360</name>
</gene>
<keyword evidence="7" id="KW-0283">Flagellar rotation</keyword>
<keyword evidence="14" id="KW-0969">Cilium</keyword>
<keyword evidence="9" id="KW-0975">Bacterial flagellum</keyword>
<reference evidence="15" key="1">
    <citation type="journal article" date="2020" name="Appl. Environ. Microbiol.">
        <title>Diazotrophic Anaeromyxobacter Isolates from Soils.</title>
        <authorList>
            <person name="Masuda Y."/>
            <person name="Yamanaka H."/>
            <person name="Xu Z.X."/>
            <person name="Shiratori Y."/>
            <person name="Aono T."/>
            <person name="Amachi S."/>
            <person name="Senoo K."/>
            <person name="Itoh H."/>
        </authorList>
    </citation>
    <scope>NUCLEOTIDE SEQUENCE [LARGE SCALE GENOMIC DNA]</scope>
    <source>
        <strain evidence="15">R267</strain>
    </source>
</reference>
<evidence type="ECO:0000256" key="10">
    <source>
        <dbReference type="SAM" id="MobiDB-lite"/>
    </source>
</evidence>
<keyword evidence="14" id="KW-0282">Flagellum</keyword>
<evidence type="ECO:0000256" key="6">
    <source>
        <dbReference type="ARBA" id="ARBA00022500"/>
    </source>
</evidence>
<evidence type="ECO:0000256" key="8">
    <source>
        <dbReference type="ARBA" id="ARBA00023136"/>
    </source>
</evidence>
<comment type="caution">
    <text evidence="14">The sequence shown here is derived from an EMBL/GenBank/DDBJ whole genome shotgun (WGS) entry which is preliminary data.</text>
</comment>
<feature type="domain" description="Flagellar motor switch protein FliG N-terminal" evidence="13">
    <location>
        <begin position="21"/>
        <end position="106"/>
    </location>
</feature>
<keyword evidence="15" id="KW-1185">Reference proteome</keyword>
<dbReference type="Proteomes" id="UP000503640">
    <property type="component" value="Unassembled WGS sequence"/>
</dbReference>
<protein>
    <recommendedName>
        <fullName evidence="4">Flagellar motor switch protein FliG</fullName>
    </recommendedName>
</protein>
<evidence type="ECO:0000313" key="15">
    <source>
        <dbReference type="Proteomes" id="UP000503640"/>
    </source>
</evidence>
<dbReference type="PRINTS" id="PR00954">
    <property type="entry name" value="FLGMOTORFLIG"/>
</dbReference>
<dbReference type="GO" id="GO:0005886">
    <property type="term" value="C:plasma membrane"/>
    <property type="evidence" value="ECO:0007669"/>
    <property type="project" value="UniProtKB-SubCell"/>
</dbReference>
<dbReference type="Gene3D" id="1.10.220.30">
    <property type="match status" value="3"/>
</dbReference>
<evidence type="ECO:0000259" key="12">
    <source>
        <dbReference type="Pfam" id="PF14841"/>
    </source>
</evidence>
<evidence type="ECO:0000256" key="1">
    <source>
        <dbReference type="ARBA" id="ARBA00004117"/>
    </source>
</evidence>
<proteinExistence type="inferred from homology"/>
<dbReference type="InterPro" id="IPR028263">
    <property type="entry name" value="FliG_N"/>
</dbReference>
<dbReference type="GO" id="GO:0003774">
    <property type="term" value="F:cytoskeletal motor activity"/>
    <property type="evidence" value="ECO:0007669"/>
    <property type="project" value="InterPro"/>
</dbReference>
<sequence>MPDETLTPAGDAPPPPEPGPGLARAAAVLLGLGPEAAGSLFRQLGEGELRLVALGAKGLRKQSPGAVPDALRSFVDAMESLGGDTLASDHLLREAAVKALGADAARAFDGTEPPPPPDEALGHVSHADPESLAMVLSHEQPQTVALVLSSLEPARAAAVVERIPEQHRADILRRMAVIDAVAPEVLREIGQALTSELKALVAGGMRKVNGKAVALEILRRCSAQQQGEVIAEIEKDSSQLAAELRGRLFTFDDLRTLSDRDLQTLLREIDTTKLAIALKGATPELKQKLLSNLSARAAEMLEDDLQAMGPVKLSTVETAQGEIAKLTQEVAQQGRITIVGANETML</sequence>
<dbReference type="PANTHER" id="PTHR30534:SF0">
    <property type="entry name" value="FLAGELLAR MOTOR SWITCH PROTEIN FLIG"/>
    <property type="match status" value="1"/>
</dbReference>
<dbReference type="SUPFAM" id="SSF48029">
    <property type="entry name" value="FliG"/>
    <property type="match status" value="2"/>
</dbReference>
<evidence type="ECO:0000256" key="4">
    <source>
        <dbReference type="ARBA" id="ARBA00021870"/>
    </source>
</evidence>
<dbReference type="Pfam" id="PF01706">
    <property type="entry name" value="FliG_C"/>
    <property type="match status" value="1"/>
</dbReference>
<dbReference type="PIRSF" id="PIRSF003161">
    <property type="entry name" value="FliG"/>
    <property type="match status" value="1"/>
</dbReference>
<dbReference type="AlphaFoldDB" id="A0A7I9VKT3"/>
<evidence type="ECO:0000256" key="5">
    <source>
        <dbReference type="ARBA" id="ARBA00022475"/>
    </source>
</evidence>
<comment type="subcellular location">
    <subcellularLocation>
        <location evidence="1">Bacterial flagellum basal body</location>
    </subcellularLocation>
    <subcellularLocation>
        <location evidence="2">Cell membrane</location>
        <topology evidence="2">Peripheral membrane protein</topology>
        <orientation evidence="2">Cytoplasmic side</orientation>
    </subcellularLocation>
</comment>
<dbReference type="Pfam" id="PF14842">
    <property type="entry name" value="FliG_N"/>
    <property type="match status" value="1"/>
</dbReference>
<dbReference type="PANTHER" id="PTHR30534">
    <property type="entry name" value="FLAGELLAR MOTOR SWITCH PROTEIN FLIG"/>
    <property type="match status" value="1"/>
</dbReference>
<dbReference type="InterPro" id="IPR000090">
    <property type="entry name" value="Flg_Motor_Flig"/>
</dbReference>
<evidence type="ECO:0000313" key="14">
    <source>
        <dbReference type="EMBL" id="GEJ56995.1"/>
    </source>
</evidence>
<dbReference type="GO" id="GO:0009425">
    <property type="term" value="C:bacterial-type flagellum basal body"/>
    <property type="evidence" value="ECO:0007669"/>
    <property type="project" value="UniProtKB-SubCell"/>
</dbReference>
<dbReference type="GO" id="GO:0006935">
    <property type="term" value="P:chemotaxis"/>
    <property type="evidence" value="ECO:0007669"/>
    <property type="project" value="UniProtKB-KW"/>
</dbReference>